<keyword evidence="3" id="KW-1185">Reference proteome</keyword>
<dbReference type="PANTHER" id="PTHR28181">
    <property type="entry name" value="UPF0655 PROTEIN YCR015C"/>
    <property type="match status" value="1"/>
</dbReference>
<dbReference type="NCBIfam" id="TIGR01488">
    <property type="entry name" value="HAD-SF-IB"/>
    <property type="match status" value="1"/>
</dbReference>
<dbReference type="Proteomes" id="UP000193986">
    <property type="component" value="Unassembled WGS sequence"/>
</dbReference>
<sequence length="255" mass="28864">MSVLPYPPLHTEAKFVVLSDWDGTITDRDSNDFVVDNLGFGYEKRRAMNLEVLQEKITFRDSFREMLQSVHHPFEDCKKLLQQNIKLDPGFKEFYEWCKANNVPVIIVSSGMEPNIRAVLSTLLSPEEALKIEIIANDVKFTDPAHTGETWEIVYRHPESGFGHDKSKAILPYRDLPSKPTLFFCGDGVSDMSAAKHADCLFTKLMANGDSDLMAYCKRQGIPHVPFTDFKQVLERVKQVVEGKPVAEVLKEAGN</sequence>
<dbReference type="AlphaFoldDB" id="A0A1Y2BLU2"/>
<accession>A0A1Y2BLU2</accession>
<dbReference type="NCBIfam" id="TIGR01489">
    <property type="entry name" value="DKMTPPase-SF"/>
    <property type="match status" value="1"/>
</dbReference>
<protein>
    <submittedName>
        <fullName evidence="2">HAD-like domain-containing protein</fullName>
    </submittedName>
</protein>
<dbReference type="SUPFAM" id="SSF56784">
    <property type="entry name" value="HAD-like"/>
    <property type="match status" value="1"/>
</dbReference>
<keyword evidence="1" id="KW-0378">Hydrolase</keyword>
<dbReference type="InterPro" id="IPR006384">
    <property type="entry name" value="HAD_hydro_PyrdxlP_Pase-like"/>
</dbReference>
<evidence type="ECO:0000313" key="3">
    <source>
        <dbReference type="Proteomes" id="UP000193986"/>
    </source>
</evidence>
<gene>
    <name evidence="2" type="ORF">BCR39DRAFT_511761</name>
</gene>
<evidence type="ECO:0000256" key="1">
    <source>
        <dbReference type="ARBA" id="ARBA00022801"/>
    </source>
</evidence>
<dbReference type="Gene3D" id="3.90.1470.20">
    <property type="match status" value="1"/>
</dbReference>
<dbReference type="GO" id="GO:0016791">
    <property type="term" value="F:phosphatase activity"/>
    <property type="evidence" value="ECO:0007669"/>
    <property type="project" value="InterPro"/>
</dbReference>
<dbReference type="PANTHER" id="PTHR28181:SF2">
    <property type="entry name" value="PHOSPHORIC MONOESTER HYDROLASE"/>
    <property type="match status" value="1"/>
</dbReference>
<dbReference type="EMBL" id="MCFC01000001">
    <property type="protein sequence ID" value="ORY35729.1"/>
    <property type="molecule type" value="Genomic_DNA"/>
</dbReference>
<comment type="caution">
    <text evidence="2">The sequence shown here is derived from an EMBL/GenBank/DDBJ whole genome shotgun (WGS) entry which is preliminary data.</text>
</comment>
<name>A0A1Y2BLU2_9TREE</name>
<organism evidence="2 3">
    <name type="scientific">Naematelia encephala</name>
    <dbReference type="NCBI Taxonomy" id="71784"/>
    <lineage>
        <taxon>Eukaryota</taxon>
        <taxon>Fungi</taxon>
        <taxon>Dikarya</taxon>
        <taxon>Basidiomycota</taxon>
        <taxon>Agaricomycotina</taxon>
        <taxon>Tremellomycetes</taxon>
        <taxon>Tremellales</taxon>
        <taxon>Naemateliaceae</taxon>
        <taxon>Naematelia</taxon>
    </lineage>
</organism>
<dbReference type="OrthoDB" id="10014216at2759"/>
<proteinExistence type="predicted"/>
<dbReference type="InterPro" id="IPR023214">
    <property type="entry name" value="HAD_sf"/>
</dbReference>
<evidence type="ECO:0000313" key="2">
    <source>
        <dbReference type="EMBL" id="ORY35729.1"/>
    </source>
</evidence>
<dbReference type="Pfam" id="PF12710">
    <property type="entry name" value="HAD"/>
    <property type="match status" value="1"/>
</dbReference>
<dbReference type="InterPro" id="IPR036412">
    <property type="entry name" value="HAD-like_sf"/>
</dbReference>
<dbReference type="Gene3D" id="3.40.50.1000">
    <property type="entry name" value="HAD superfamily/HAD-like"/>
    <property type="match status" value="1"/>
</dbReference>
<dbReference type="InterPro" id="IPR050849">
    <property type="entry name" value="HAD-like_hydrolase_phosphatase"/>
</dbReference>
<dbReference type="InParanoid" id="A0A1Y2BLU2"/>
<dbReference type="FunCoup" id="A0A1Y2BLU2">
    <property type="interactions" value="96"/>
</dbReference>
<dbReference type="STRING" id="71784.A0A1Y2BLU2"/>
<reference evidence="2 3" key="1">
    <citation type="submission" date="2016-07" db="EMBL/GenBank/DDBJ databases">
        <title>Pervasive Adenine N6-methylation of Active Genes in Fungi.</title>
        <authorList>
            <consortium name="DOE Joint Genome Institute"/>
            <person name="Mondo S.J."/>
            <person name="Dannebaum R.O."/>
            <person name="Kuo R.C."/>
            <person name="Labutti K."/>
            <person name="Haridas S."/>
            <person name="Kuo A."/>
            <person name="Salamov A."/>
            <person name="Ahrendt S.R."/>
            <person name="Lipzen A."/>
            <person name="Sullivan W."/>
            <person name="Andreopoulos W.B."/>
            <person name="Clum A."/>
            <person name="Lindquist E."/>
            <person name="Daum C."/>
            <person name="Ramamoorthy G.K."/>
            <person name="Gryganskyi A."/>
            <person name="Culley D."/>
            <person name="Magnuson J.K."/>
            <person name="James T.Y."/>
            <person name="O'Malley M.A."/>
            <person name="Stajich J.E."/>
            <person name="Spatafora J.W."/>
            <person name="Visel A."/>
            <person name="Grigoriev I.V."/>
        </authorList>
    </citation>
    <scope>NUCLEOTIDE SEQUENCE [LARGE SCALE GENOMIC DNA]</scope>
    <source>
        <strain evidence="2 3">68-887.2</strain>
    </source>
</reference>